<evidence type="ECO:0000313" key="6">
    <source>
        <dbReference type="EMBL" id="XBO70295.1"/>
    </source>
</evidence>
<dbReference type="PROSITE" id="PS50042">
    <property type="entry name" value="CNMP_BINDING_3"/>
    <property type="match status" value="1"/>
</dbReference>
<dbReference type="InterPro" id="IPR050397">
    <property type="entry name" value="Env_Response_Regulators"/>
</dbReference>
<evidence type="ECO:0000256" key="2">
    <source>
        <dbReference type="ARBA" id="ARBA00023125"/>
    </source>
</evidence>
<dbReference type="Pfam" id="PF00027">
    <property type="entry name" value="cNMP_binding"/>
    <property type="match status" value="1"/>
</dbReference>
<dbReference type="PANTHER" id="PTHR24567:SF26">
    <property type="entry name" value="REGULATORY PROTEIN YEIL"/>
    <property type="match status" value="1"/>
</dbReference>
<dbReference type="CDD" id="cd00038">
    <property type="entry name" value="CAP_ED"/>
    <property type="match status" value="1"/>
</dbReference>
<dbReference type="SMART" id="SM00419">
    <property type="entry name" value="HTH_CRP"/>
    <property type="match status" value="1"/>
</dbReference>
<dbReference type="InterPro" id="IPR012318">
    <property type="entry name" value="HTH_CRP"/>
</dbReference>
<dbReference type="CDD" id="cd00092">
    <property type="entry name" value="HTH_CRP"/>
    <property type="match status" value="1"/>
</dbReference>
<feature type="domain" description="HTH crp-type" evidence="5">
    <location>
        <begin position="148"/>
        <end position="223"/>
    </location>
</feature>
<dbReference type="Gene3D" id="2.60.120.10">
    <property type="entry name" value="Jelly Rolls"/>
    <property type="match status" value="1"/>
</dbReference>
<reference evidence="6" key="1">
    <citation type="submission" date="2022-06" db="EMBL/GenBank/DDBJ databases">
        <title>A novel DMS-producing enzyme.</title>
        <authorList>
            <person name="Zhang Y."/>
        </authorList>
    </citation>
    <scope>NUCLEOTIDE SEQUENCE</scope>
    <source>
        <strain evidence="6">RT37</strain>
    </source>
</reference>
<evidence type="ECO:0000256" key="1">
    <source>
        <dbReference type="ARBA" id="ARBA00023015"/>
    </source>
</evidence>
<dbReference type="EMBL" id="CP098827">
    <property type="protein sequence ID" value="XBO70295.1"/>
    <property type="molecule type" value="Genomic_DNA"/>
</dbReference>
<protein>
    <submittedName>
        <fullName evidence="6">Crp/Fnr family transcriptional regulator</fullName>
    </submittedName>
</protein>
<gene>
    <name evidence="6" type="ORF">NFG58_16990</name>
</gene>
<accession>A0AAU7KF45</accession>
<dbReference type="GO" id="GO:0003700">
    <property type="term" value="F:DNA-binding transcription factor activity"/>
    <property type="evidence" value="ECO:0007669"/>
    <property type="project" value="TreeGrafter"/>
</dbReference>
<name>A0AAU7KF45_9GAMM</name>
<dbReference type="PANTHER" id="PTHR24567">
    <property type="entry name" value="CRP FAMILY TRANSCRIPTIONAL REGULATORY PROTEIN"/>
    <property type="match status" value="1"/>
</dbReference>
<dbReference type="GO" id="GO:0005829">
    <property type="term" value="C:cytosol"/>
    <property type="evidence" value="ECO:0007669"/>
    <property type="project" value="TreeGrafter"/>
</dbReference>
<dbReference type="GO" id="GO:0003677">
    <property type="term" value="F:DNA binding"/>
    <property type="evidence" value="ECO:0007669"/>
    <property type="project" value="UniProtKB-KW"/>
</dbReference>
<evidence type="ECO:0000259" key="4">
    <source>
        <dbReference type="PROSITE" id="PS50042"/>
    </source>
</evidence>
<sequence length="248" mass="28191">MSNRDSCIVKHFRHYHPLSDGDRQLLGALEKSPLEVKAGDSLWEERDPAQDFFTLSQGWAFSYRQLEDGARQILEVYLPGDVIGLREYAFHQRLTGVQMIEDGTICRFPHARLTDIFQQSTTLTSILFAMASRQQVLLTERLVNLSRRSARQKLAHFIMEMYERLAKTAGRQEDHSIRLPLSQEMLADVLGLSPVHVSRTFSALDEEGLLHRNRHRLLLPDPAALADAGQFDERYLADSVFAANDAVG</sequence>
<dbReference type="Gene3D" id="1.10.10.10">
    <property type="entry name" value="Winged helix-like DNA-binding domain superfamily/Winged helix DNA-binding domain"/>
    <property type="match status" value="1"/>
</dbReference>
<dbReference type="SUPFAM" id="SSF46785">
    <property type="entry name" value="Winged helix' DNA-binding domain"/>
    <property type="match status" value="1"/>
</dbReference>
<keyword evidence="2" id="KW-0238">DNA-binding</keyword>
<feature type="domain" description="Cyclic nucleotide-binding" evidence="4">
    <location>
        <begin position="24"/>
        <end position="84"/>
    </location>
</feature>
<dbReference type="InterPro" id="IPR014710">
    <property type="entry name" value="RmlC-like_jellyroll"/>
</dbReference>
<keyword evidence="3" id="KW-0804">Transcription</keyword>
<dbReference type="SMART" id="SM00100">
    <property type="entry name" value="cNMP"/>
    <property type="match status" value="1"/>
</dbReference>
<dbReference type="InterPro" id="IPR000595">
    <property type="entry name" value="cNMP-bd_dom"/>
</dbReference>
<dbReference type="InterPro" id="IPR036388">
    <property type="entry name" value="WH-like_DNA-bd_sf"/>
</dbReference>
<dbReference type="Pfam" id="PF13545">
    <property type="entry name" value="HTH_Crp_2"/>
    <property type="match status" value="1"/>
</dbReference>
<evidence type="ECO:0000259" key="5">
    <source>
        <dbReference type="PROSITE" id="PS51063"/>
    </source>
</evidence>
<organism evidence="6">
    <name type="scientific">Halomonas sp. RT37</name>
    <dbReference type="NCBI Taxonomy" id="2950872"/>
    <lineage>
        <taxon>Bacteria</taxon>
        <taxon>Pseudomonadati</taxon>
        <taxon>Pseudomonadota</taxon>
        <taxon>Gammaproteobacteria</taxon>
        <taxon>Oceanospirillales</taxon>
        <taxon>Halomonadaceae</taxon>
        <taxon>Halomonas</taxon>
    </lineage>
</organism>
<dbReference type="AlphaFoldDB" id="A0AAU7KF45"/>
<evidence type="ECO:0000256" key="3">
    <source>
        <dbReference type="ARBA" id="ARBA00023163"/>
    </source>
</evidence>
<dbReference type="InterPro" id="IPR036390">
    <property type="entry name" value="WH_DNA-bd_sf"/>
</dbReference>
<keyword evidence="1" id="KW-0805">Transcription regulation</keyword>
<dbReference type="InterPro" id="IPR018490">
    <property type="entry name" value="cNMP-bd_dom_sf"/>
</dbReference>
<dbReference type="RefSeq" id="WP_045991981.1">
    <property type="nucleotide sequence ID" value="NZ_CP098827.1"/>
</dbReference>
<dbReference type="PROSITE" id="PS51063">
    <property type="entry name" value="HTH_CRP_2"/>
    <property type="match status" value="1"/>
</dbReference>
<dbReference type="SUPFAM" id="SSF51206">
    <property type="entry name" value="cAMP-binding domain-like"/>
    <property type="match status" value="1"/>
</dbReference>
<proteinExistence type="predicted"/>